<name>A0A073IUF0_9BACT</name>
<dbReference type="AlphaFoldDB" id="A0A073IUF0"/>
<feature type="compositionally biased region" description="Basic and acidic residues" evidence="1">
    <location>
        <begin position="66"/>
        <end position="78"/>
    </location>
</feature>
<dbReference type="EMBL" id="JMKI01000005">
    <property type="protein sequence ID" value="KEJ93220.1"/>
    <property type="molecule type" value="Genomic_DNA"/>
</dbReference>
<dbReference type="Proteomes" id="UP000027665">
    <property type="component" value="Unassembled WGS sequence"/>
</dbReference>
<protein>
    <submittedName>
        <fullName evidence="2">Uncharacterized protein</fullName>
    </submittedName>
</protein>
<dbReference type="RefSeq" id="WP_037974288.1">
    <property type="nucleotide sequence ID" value="NZ_JMKI01000005.1"/>
</dbReference>
<dbReference type="GeneID" id="90982608"/>
<keyword evidence="3" id="KW-1185">Reference proteome</keyword>
<reference evidence="2 3" key="1">
    <citation type="submission" date="2014-04" db="EMBL/GenBank/DDBJ databases">
        <title>Draft Genome Sequence of Synergistes jonesii.</title>
        <authorList>
            <person name="Coil D.A."/>
            <person name="Eisen J.A."/>
            <person name="Holland-Moritz H.E."/>
        </authorList>
    </citation>
    <scope>NUCLEOTIDE SEQUENCE [LARGE SCALE GENOMIC DNA]</scope>
    <source>
        <strain evidence="2 3">78-1</strain>
    </source>
</reference>
<gene>
    <name evidence="2" type="ORF">EH55_10160</name>
</gene>
<organism evidence="2 3">
    <name type="scientific">Synergistes jonesii</name>
    <dbReference type="NCBI Taxonomy" id="2754"/>
    <lineage>
        <taxon>Bacteria</taxon>
        <taxon>Thermotogati</taxon>
        <taxon>Synergistota</taxon>
        <taxon>Synergistia</taxon>
        <taxon>Synergistales</taxon>
        <taxon>Synergistaceae</taxon>
        <taxon>Synergistes</taxon>
    </lineage>
</organism>
<sequence>MRNKKQLLYIAAAVEKKALRVYADLSFTLSSIYDRGNYCPTPEKNSTAPVSRMRLKAASLQILPSRADKSAAHGHEPPSRSTVVQNKKRSVFGRQLLISTGRSRLVEVRDDSGSADTFRQNAWPLLQDTGDGRSPYSPSSF</sequence>
<feature type="region of interest" description="Disordered" evidence="1">
    <location>
        <begin position="66"/>
        <end position="86"/>
    </location>
</feature>
<accession>A0A073IUF0</accession>
<proteinExistence type="predicted"/>
<evidence type="ECO:0000256" key="1">
    <source>
        <dbReference type="SAM" id="MobiDB-lite"/>
    </source>
</evidence>
<evidence type="ECO:0000313" key="2">
    <source>
        <dbReference type="EMBL" id="KEJ93220.1"/>
    </source>
</evidence>
<comment type="caution">
    <text evidence="2">The sequence shown here is derived from an EMBL/GenBank/DDBJ whole genome shotgun (WGS) entry which is preliminary data.</text>
</comment>
<evidence type="ECO:0000313" key="3">
    <source>
        <dbReference type="Proteomes" id="UP000027665"/>
    </source>
</evidence>